<dbReference type="OrthoDB" id="5772858at2"/>
<organism evidence="2 3">
    <name type="scientific">Halothiobacillus neapolitanus (strain ATCC 23641 / DSM 15147 / CIP 104769 / NCIMB 8539 / c2)</name>
    <name type="common">Thiobacillus neapolitanus</name>
    <dbReference type="NCBI Taxonomy" id="555778"/>
    <lineage>
        <taxon>Bacteria</taxon>
        <taxon>Pseudomonadati</taxon>
        <taxon>Pseudomonadota</taxon>
        <taxon>Gammaproteobacteria</taxon>
        <taxon>Chromatiales</taxon>
        <taxon>Halothiobacillaceae</taxon>
        <taxon>Halothiobacillus</taxon>
    </lineage>
</organism>
<feature type="region of interest" description="Disordered" evidence="1">
    <location>
        <begin position="25"/>
        <end position="59"/>
    </location>
</feature>
<dbReference type="EMBL" id="CP001801">
    <property type="protein sequence ID" value="ACX97072.1"/>
    <property type="molecule type" value="Genomic_DNA"/>
</dbReference>
<accession>D0KWV2</accession>
<keyword evidence="3" id="KW-1185">Reference proteome</keyword>
<evidence type="ECO:0000313" key="3">
    <source>
        <dbReference type="Proteomes" id="UP000009102"/>
    </source>
</evidence>
<proteinExistence type="predicted"/>
<name>D0KWV2_HALNC</name>
<dbReference type="HOGENOM" id="CLU_192805_0_0_6"/>
<evidence type="ECO:0008006" key="4">
    <source>
        <dbReference type="Google" id="ProtNLM"/>
    </source>
</evidence>
<dbReference type="RefSeq" id="WP_012825103.1">
    <property type="nucleotide sequence ID" value="NC_013422.1"/>
</dbReference>
<protein>
    <recommendedName>
        <fullName evidence="4">Entericidin EcnAB</fullName>
    </recommendedName>
</protein>
<dbReference type="Proteomes" id="UP000009102">
    <property type="component" value="Chromosome"/>
</dbReference>
<reference evidence="2 3" key="1">
    <citation type="submission" date="2009-10" db="EMBL/GenBank/DDBJ databases">
        <title>Complete sequence of Halothiobacillus neapolitanus c2.</title>
        <authorList>
            <consortium name="US DOE Joint Genome Institute"/>
            <person name="Lucas S."/>
            <person name="Copeland A."/>
            <person name="Lapidus A."/>
            <person name="Glavina del Rio T."/>
            <person name="Tice H."/>
            <person name="Bruce D."/>
            <person name="Goodwin L."/>
            <person name="Pitluck S."/>
            <person name="Davenport K."/>
            <person name="Brettin T."/>
            <person name="Detter J.C."/>
            <person name="Han C."/>
            <person name="Tapia R."/>
            <person name="Larimer F."/>
            <person name="Land M."/>
            <person name="Hauser L."/>
            <person name="Kyrpides N."/>
            <person name="Mikhailova N."/>
            <person name="Kerfeld C."/>
            <person name="Cannon G."/>
            <person name="Heinhort S."/>
        </authorList>
    </citation>
    <scope>NUCLEOTIDE SEQUENCE [LARGE SCALE GENOMIC DNA]</scope>
    <source>
        <strain evidence="3">ATCC 23641 / c2</strain>
    </source>
</reference>
<dbReference type="KEGG" id="hna:Hneap_2258"/>
<dbReference type="PROSITE" id="PS51257">
    <property type="entry name" value="PROKAR_LIPOPROTEIN"/>
    <property type="match status" value="1"/>
</dbReference>
<evidence type="ECO:0000256" key="1">
    <source>
        <dbReference type="SAM" id="MobiDB-lite"/>
    </source>
</evidence>
<evidence type="ECO:0000313" key="2">
    <source>
        <dbReference type="EMBL" id="ACX97072.1"/>
    </source>
</evidence>
<dbReference type="AlphaFoldDB" id="D0KWV2"/>
<sequence length="59" mass="6098">MNTLGKTITTFALTGMLMAMLSGCSKPEGPAEKAGKALDGAVDKTGQQIEKAGDQLQDK</sequence>
<gene>
    <name evidence="2" type="ordered locus">Hneap_2258</name>
</gene>
<dbReference type="STRING" id="555778.Hneap_2258"/>